<feature type="compositionally biased region" description="Low complexity" evidence="1">
    <location>
        <begin position="279"/>
        <end position="305"/>
    </location>
</feature>
<evidence type="ECO:0000313" key="2">
    <source>
        <dbReference type="EMBL" id="CAB4656850.1"/>
    </source>
</evidence>
<evidence type="ECO:0000313" key="4">
    <source>
        <dbReference type="EMBL" id="CAB4912385.1"/>
    </source>
</evidence>
<evidence type="ECO:0000313" key="5">
    <source>
        <dbReference type="EMBL" id="CAB5054884.1"/>
    </source>
</evidence>
<dbReference type="EMBL" id="CAFBQL010000002">
    <property type="protein sequence ID" value="CAB5054884.1"/>
    <property type="molecule type" value="Genomic_DNA"/>
</dbReference>
<proteinExistence type="predicted"/>
<dbReference type="EMBL" id="CAEZWT010000003">
    <property type="protein sequence ID" value="CAB4656850.1"/>
    <property type="molecule type" value="Genomic_DNA"/>
</dbReference>
<gene>
    <name evidence="2" type="ORF">UFOPK2289_00176</name>
    <name evidence="3" type="ORF">UFOPK3346_00346</name>
    <name evidence="4" type="ORF">UFOPK3670_00124</name>
    <name evidence="5" type="ORF">UFOPK4308_00373</name>
</gene>
<accession>A0A6J6L4D1</accession>
<evidence type="ECO:0000313" key="3">
    <source>
        <dbReference type="EMBL" id="CAB4858771.1"/>
    </source>
</evidence>
<feature type="compositionally biased region" description="Low complexity" evidence="1">
    <location>
        <begin position="137"/>
        <end position="158"/>
    </location>
</feature>
<reference evidence="2" key="1">
    <citation type="submission" date="2020-05" db="EMBL/GenBank/DDBJ databases">
        <authorList>
            <person name="Chiriac C."/>
            <person name="Salcher M."/>
            <person name="Ghai R."/>
            <person name="Kavagutti S V."/>
        </authorList>
    </citation>
    <scope>NUCLEOTIDE SEQUENCE</scope>
</reference>
<evidence type="ECO:0000256" key="1">
    <source>
        <dbReference type="SAM" id="MobiDB-lite"/>
    </source>
</evidence>
<name>A0A6J6L4D1_9ZZZZ</name>
<feature type="region of interest" description="Disordered" evidence="1">
    <location>
        <begin position="326"/>
        <end position="345"/>
    </location>
</feature>
<feature type="region of interest" description="Disordered" evidence="1">
    <location>
        <begin position="136"/>
        <end position="162"/>
    </location>
</feature>
<dbReference type="EMBL" id="CAFBLE010000002">
    <property type="protein sequence ID" value="CAB4858771.1"/>
    <property type="molecule type" value="Genomic_DNA"/>
</dbReference>
<dbReference type="EMBL" id="CAFBMV010000001">
    <property type="protein sequence ID" value="CAB4912385.1"/>
    <property type="molecule type" value="Genomic_DNA"/>
</dbReference>
<organism evidence="2">
    <name type="scientific">freshwater metagenome</name>
    <dbReference type="NCBI Taxonomy" id="449393"/>
    <lineage>
        <taxon>unclassified sequences</taxon>
        <taxon>metagenomes</taxon>
        <taxon>ecological metagenomes</taxon>
    </lineage>
</organism>
<dbReference type="AlphaFoldDB" id="A0A6J6L4D1"/>
<feature type="region of interest" description="Disordered" evidence="1">
    <location>
        <begin position="272"/>
        <end position="317"/>
    </location>
</feature>
<protein>
    <submittedName>
        <fullName evidence="2">Unannotated protein</fullName>
    </submittedName>
</protein>
<sequence length="490" mass="51368">MLNGLLLIVALMLMLPTGPAQAATSISESSLPQIFGLSLYPGEPAVYEIQATTHEKITIKFSDATSNISLRITECMCQEGNNIVSLSNNVQNSSRTYELGKGLFRFEIATISSAGAPAPVTSVKFAVSREVIVTADPSPKTSTSPKASNSANPVSSPNTTQQNITRISETALPQQVGISLSVGHNVVYEIMITKKEKITLSFGDSSNNASVRMAYGMCDTTNCPVTTVDNVQTRNLTIDVQPGTFSMEFNIVPVTGKDSQTTTMQMAVARNQTVLPSATPTNEITSTPSSTPSSTATKSPTQSSTQKPESQVTPTPDVSAPIAVATQSPSVSNSPIPESTSVPTPQTISHVQQDVSGVENGGIALLGVPLQPQVIGEDGIITPAAPLPDSGEPLPPDAITVTETFKGQPGGTLFNSPDIATPVELIAVALPSIVQKLPGLSTGIQAANRAFVSLENIGNDMSPITRKKAKKILVTTIIAGQMTTIRRKTL</sequence>
<feature type="compositionally biased region" description="Polar residues" evidence="1">
    <location>
        <begin position="306"/>
        <end position="316"/>
    </location>
</feature>